<dbReference type="InterPro" id="IPR051603">
    <property type="entry name" value="Zinc-ADH_QOR/CCCR"/>
</dbReference>
<dbReference type="SUPFAM" id="SSF51735">
    <property type="entry name" value="NAD(P)-binding Rossmann-fold domains"/>
    <property type="match status" value="1"/>
</dbReference>
<dbReference type="Pfam" id="PF08240">
    <property type="entry name" value="ADH_N"/>
    <property type="match status" value="1"/>
</dbReference>
<dbReference type="OrthoDB" id="3727682at2"/>
<dbReference type="InterPro" id="IPR011032">
    <property type="entry name" value="GroES-like_sf"/>
</dbReference>
<evidence type="ECO:0000313" key="4">
    <source>
        <dbReference type="Proteomes" id="UP000321685"/>
    </source>
</evidence>
<sequence>MATTETFRAYGFSAVGGPENQLFLDLPIPAPGPAELLVEVRAAGINPADWKSRSGGPGPVPTEFPAVLGREVSGVVRAVGHDVDGFAIGDEVFGSTAPGAGGYGEYSLLWAESTAKKPPQVSWTDAAALPVAVCTAYDGIVSLDLAEGATLLVNGIGGGVGVAAAQLARNGGVAVVGTASEGKRELVESLGATLVGYGPGVAERVRELLPDGVDAVFDMVGGDALREVAGLVSDPANLVSIADKSLVRELGGRDVERRRTTAVYSEVVALVADGSLSPHVTDVRPLDEAPQALAAVESGHAMGKVVLRM</sequence>
<gene>
    <name evidence="3" type="ORF">PSU4_49090</name>
</gene>
<dbReference type="CDD" id="cd05289">
    <property type="entry name" value="MDR_like_2"/>
    <property type="match status" value="1"/>
</dbReference>
<dbReference type="PANTHER" id="PTHR44154:SF1">
    <property type="entry name" value="QUINONE OXIDOREDUCTASE"/>
    <property type="match status" value="1"/>
</dbReference>
<dbReference type="Proteomes" id="UP000321685">
    <property type="component" value="Unassembled WGS sequence"/>
</dbReference>
<protein>
    <submittedName>
        <fullName evidence="3">NADPH:quinone reductase</fullName>
    </submittedName>
</protein>
<dbReference type="Gene3D" id="3.90.180.10">
    <property type="entry name" value="Medium-chain alcohol dehydrogenases, catalytic domain"/>
    <property type="match status" value="1"/>
</dbReference>
<dbReference type="AlphaFoldDB" id="A0A511DMC2"/>
<keyword evidence="1" id="KW-0521">NADP</keyword>
<dbReference type="GO" id="GO:0016491">
    <property type="term" value="F:oxidoreductase activity"/>
    <property type="evidence" value="ECO:0007669"/>
    <property type="project" value="InterPro"/>
</dbReference>
<comment type="caution">
    <text evidence="3">The sequence shown here is derived from an EMBL/GenBank/DDBJ whole genome shotgun (WGS) entry which is preliminary data.</text>
</comment>
<dbReference type="InterPro" id="IPR036291">
    <property type="entry name" value="NAD(P)-bd_dom_sf"/>
</dbReference>
<dbReference type="SMART" id="SM00829">
    <property type="entry name" value="PKS_ER"/>
    <property type="match status" value="1"/>
</dbReference>
<evidence type="ECO:0000256" key="1">
    <source>
        <dbReference type="ARBA" id="ARBA00022857"/>
    </source>
</evidence>
<keyword evidence="4" id="KW-1185">Reference proteome</keyword>
<name>A0A511DMC2_9PSEU</name>
<dbReference type="Pfam" id="PF13602">
    <property type="entry name" value="ADH_zinc_N_2"/>
    <property type="match status" value="1"/>
</dbReference>
<feature type="domain" description="Enoyl reductase (ER)" evidence="2">
    <location>
        <begin position="16"/>
        <end position="307"/>
    </location>
</feature>
<dbReference type="EMBL" id="BJVJ01000069">
    <property type="protein sequence ID" value="GEL25955.1"/>
    <property type="molecule type" value="Genomic_DNA"/>
</dbReference>
<proteinExistence type="predicted"/>
<evidence type="ECO:0000259" key="2">
    <source>
        <dbReference type="SMART" id="SM00829"/>
    </source>
</evidence>
<dbReference type="InterPro" id="IPR013154">
    <property type="entry name" value="ADH-like_N"/>
</dbReference>
<dbReference type="PANTHER" id="PTHR44154">
    <property type="entry name" value="QUINONE OXIDOREDUCTASE"/>
    <property type="match status" value="1"/>
</dbReference>
<accession>A0A511DMC2</accession>
<dbReference type="Gene3D" id="3.40.50.720">
    <property type="entry name" value="NAD(P)-binding Rossmann-like Domain"/>
    <property type="match status" value="1"/>
</dbReference>
<dbReference type="InterPro" id="IPR020843">
    <property type="entry name" value="ER"/>
</dbReference>
<organism evidence="3 4">
    <name type="scientific">Pseudonocardia sulfidoxydans NBRC 16205</name>
    <dbReference type="NCBI Taxonomy" id="1223511"/>
    <lineage>
        <taxon>Bacteria</taxon>
        <taxon>Bacillati</taxon>
        <taxon>Actinomycetota</taxon>
        <taxon>Actinomycetes</taxon>
        <taxon>Pseudonocardiales</taxon>
        <taxon>Pseudonocardiaceae</taxon>
        <taxon>Pseudonocardia</taxon>
    </lineage>
</organism>
<dbReference type="SUPFAM" id="SSF50129">
    <property type="entry name" value="GroES-like"/>
    <property type="match status" value="1"/>
</dbReference>
<dbReference type="RefSeq" id="WP_147113086.1">
    <property type="nucleotide sequence ID" value="NZ_BJVJ01000069.1"/>
</dbReference>
<evidence type="ECO:0000313" key="3">
    <source>
        <dbReference type="EMBL" id="GEL25955.1"/>
    </source>
</evidence>
<reference evidence="3 4" key="1">
    <citation type="submission" date="2019-07" db="EMBL/GenBank/DDBJ databases">
        <title>Whole genome shotgun sequence of Pseudonocardia sulfidoxydans NBRC 16205.</title>
        <authorList>
            <person name="Hosoyama A."/>
            <person name="Uohara A."/>
            <person name="Ohji S."/>
            <person name="Ichikawa N."/>
        </authorList>
    </citation>
    <scope>NUCLEOTIDE SEQUENCE [LARGE SCALE GENOMIC DNA]</scope>
    <source>
        <strain evidence="3 4">NBRC 16205</strain>
    </source>
</reference>